<dbReference type="PROSITE" id="PS01357">
    <property type="entry name" value="ZF_ZZ_1"/>
    <property type="match status" value="2"/>
</dbReference>
<feature type="non-terminal residue" evidence="2">
    <location>
        <position position="1"/>
    </location>
</feature>
<dbReference type="Gene3D" id="3.30.60.90">
    <property type="match status" value="2"/>
</dbReference>
<dbReference type="InterPro" id="IPR043145">
    <property type="entry name" value="Znf_ZZ_sf"/>
</dbReference>
<feature type="compositionally biased region" description="Basic and acidic residues" evidence="1">
    <location>
        <begin position="466"/>
        <end position="502"/>
    </location>
</feature>
<sequence length="1434" mass="159424">NKISGENSKSSDKYPSFTLIVDFVTNNNYSHTRVESLLEERKTFAHNLHDVYLFTSDYIRLFSTPDIFQAPVVIFLQQMLAHQKVFPRHYGDNLDGCGLDLEGRVRKTYYTFLRRLLESVRSFTGDPDDDSARSKAFSCIRAYLLHFLDIEWKPYDLDFLNDINLPEFFLDTSKVTASALQQCSTELSDQRELEEYKENMAWKEQATKGFHDWWESMQTSVKNPDEKRRLHLFLSRYAELFEVDVFCDGCKSALNRSRYRCLNCFEIDLCSTCFNGNVKPNGHTGEHEVVELRWKCDGCSGFVIGTRFNCSACTDFDLCLGCYTSNTWPDRHLASHAMKKFTKKTGLLVHQRIPAYTHTHAWFQFASLSLSLANALNDPGSSDAYGDYLYTIGILHGKCLSLIVKCLNEVLTVAKLTVEKEQEDARQAVLLKESLIKSEAGATTQPGTSEEGVVSKKSSETSSDVSEIKNAENEAGAKVDKREAKETKEESKDDVSEKDKTPDSNFVETSADATKISEKSGQSVNIAQEGGTKSEDLKSDAAEPKSKNESVSGLNTSSEPSSSTKSEANSVSKSESAKTTEQTKGSSEIENSSTKESSSDTGLLSMSSSSNIPKGPTTTPSESHSDTINPPESSGDDKRMTSQSEPDDGKTSVSSDSDSSKHMTSYKVEPADRSDSKPVTSQSEPADSKTSVSGLSDKGEKESGGAVAMVTSGTSVEDKPGGLANESTKLTQEQLDSLFVKETQENLLGLIGAMLPNDSKLIHWTSYNPTTEDFLISEFIPILLKIARSPDVVFTHRNMTIGVLGKYLQCIPPELCDKGVSSEETDSSGETESLVENERRGKQTVKSLFQFGAECLARSDLESASSVACCLQQLCQSSQWQPSITFEITQSLAVLTKNSEHPKLENIFGVLVFAGFPNVLQMGSRVEMKEQSSETKEGIALSYSTTNASAVVADIKTRKRTSIKESNLQELSFLMELYCTSQFSTLLTIAQEILRALKEQGDQVSVERMWVLYLVLKAMLSNLKGSKAKDLRNDIMNCSLIPSLVALACKGTELSRMWLLRDLEILSIKLYKKQLDGTKKIPTKLELVRTDSDNTDSSAQTSSEPLRSLIQSFQEAIQAPMALLETILPRNDQARLLEEVHRSLWNEGTIRRLQNPPSSKPKEIPETPDDNSIDIGVVRYSPGELQPKTFKAKEEDQRTCEKLMPSFTDEEIAENQRSLARLKSGNLLRAELDKDSPPELIKKVNKALCILYARHVLSRLLAEWPDDRELTSEVLDSGDEVQLIGILDLLQRIETKEAFETVVTRVVNKGEAKLIKPLSLAAAHCMGEVKLSSETKETEHPYKNDIHKEDKVHIPGAATLTIKFDSRCSSEDGCDTLILSTSQNYSEHRHEFSGQSGWIDFEIPGDTLYFVFQSDSTNTDWGWKFTVTGGQLGR</sequence>
<gene>
    <name evidence="2" type="ORF">PACLA_8A073193</name>
</gene>
<reference evidence="2" key="1">
    <citation type="submission" date="2020-04" db="EMBL/GenBank/DDBJ databases">
        <authorList>
            <person name="Alioto T."/>
            <person name="Alioto T."/>
            <person name="Gomez Garrido J."/>
        </authorList>
    </citation>
    <scope>NUCLEOTIDE SEQUENCE</scope>
    <source>
        <strain evidence="2">A484AB</strain>
    </source>
</reference>
<evidence type="ECO:0000313" key="3">
    <source>
        <dbReference type="Proteomes" id="UP001152795"/>
    </source>
</evidence>
<dbReference type="InterPro" id="IPR016024">
    <property type="entry name" value="ARM-type_fold"/>
</dbReference>
<dbReference type="PANTHER" id="PTHR22772">
    <property type="entry name" value="NOVEL ZZ TYPE ZINC FINGER DOMAIN CONTAINING PROTEIN"/>
    <property type="match status" value="1"/>
</dbReference>
<organism evidence="2 3">
    <name type="scientific">Paramuricea clavata</name>
    <name type="common">Red gorgonian</name>
    <name type="synonym">Violescent sea-whip</name>
    <dbReference type="NCBI Taxonomy" id="317549"/>
    <lineage>
        <taxon>Eukaryota</taxon>
        <taxon>Metazoa</taxon>
        <taxon>Cnidaria</taxon>
        <taxon>Anthozoa</taxon>
        <taxon>Octocorallia</taxon>
        <taxon>Malacalcyonacea</taxon>
        <taxon>Plexauridae</taxon>
        <taxon>Paramuricea</taxon>
    </lineage>
</organism>
<dbReference type="SMART" id="SM00291">
    <property type="entry name" value="ZnF_ZZ"/>
    <property type="match status" value="2"/>
</dbReference>
<proteinExistence type="predicted"/>
<name>A0A7D9IXN2_PARCT</name>
<dbReference type="PROSITE" id="PS50135">
    <property type="entry name" value="ZF_ZZ_2"/>
    <property type="match status" value="2"/>
</dbReference>
<dbReference type="Proteomes" id="UP001152795">
    <property type="component" value="Unassembled WGS sequence"/>
</dbReference>
<feature type="compositionally biased region" description="Low complexity" evidence="1">
    <location>
        <begin position="552"/>
        <end position="570"/>
    </location>
</feature>
<feature type="compositionally biased region" description="Basic and acidic residues" evidence="1">
    <location>
        <begin position="532"/>
        <end position="548"/>
    </location>
</feature>
<feature type="compositionally biased region" description="Low complexity" evidence="1">
    <location>
        <begin position="599"/>
        <end position="610"/>
    </location>
</feature>
<dbReference type="SUPFAM" id="SSF57850">
    <property type="entry name" value="RING/U-box"/>
    <property type="match status" value="2"/>
</dbReference>
<feature type="compositionally biased region" description="Polar residues" evidence="1">
    <location>
        <begin position="677"/>
        <end position="694"/>
    </location>
</feature>
<dbReference type="CDD" id="cd02249">
    <property type="entry name" value="ZZ"/>
    <property type="match status" value="2"/>
</dbReference>
<dbReference type="EMBL" id="CACRXK020010105">
    <property type="protein sequence ID" value="CAB4018647.1"/>
    <property type="molecule type" value="Genomic_DNA"/>
</dbReference>
<feature type="compositionally biased region" description="Polar residues" evidence="1">
    <location>
        <begin position="503"/>
        <end position="512"/>
    </location>
</feature>
<feature type="region of interest" description="Disordered" evidence="1">
    <location>
        <begin position="440"/>
        <end position="724"/>
    </location>
</feature>
<dbReference type="OrthoDB" id="6020050at2759"/>
<feature type="compositionally biased region" description="Polar residues" evidence="1">
    <location>
        <begin position="616"/>
        <end position="632"/>
    </location>
</feature>
<feature type="region of interest" description="Disordered" evidence="1">
    <location>
        <begin position="1151"/>
        <end position="1174"/>
    </location>
</feature>
<dbReference type="PANTHER" id="PTHR22772:SF4">
    <property type="entry name" value="ZINC FINGER ZZ-TYPE AND EF-HAND DOMAIN-CONTAINING PROTEIN 1"/>
    <property type="match status" value="1"/>
</dbReference>
<dbReference type="GO" id="GO:0008270">
    <property type="term" value="F:zinc ion binding"/>
    <property type="evidence" value="ECO:0007669"/>
    <property type="project" value="InterPro"/>
</dbReference>
<comment type="caution">
    <text evidence="2">The sequence shown here is derived from an EMBL/GenBank/DDBJ whole genome shotgun (WGS) entry which is preliminary data.</text>
</comment>
<keyword evidence="3" id="KW-1185">Reference proteome</keyword>
<dbReference type="Pfam" id="PF00569">
    <property type="entry name" value="ZZ"/>
    <property type="match status" value="2"/>
</dbReference>
<dbReference type="SUPFAM" id="SSF48371">
    <property type="entry name" value="ARM repeat"/>
    <property type="match status" value="1"/>
</dbReference>
<evidence type="ECO:0000313" key="2">
    <source>
        <dbReference type="EMBL" id="CAB4018647.1"/>
    </source>
</evidence>
<feature type="compositionally biased region" description="Polar residues" evidence="1">
    <location>
        <begin position="571"/>
        <end position="596"/>
    </location>
</feature>
<feature type="region of interest" description="Disordered" evidence="1">
    <location>
        <begin position="819"/>
        <end position="839"/>
    </location>
</feature>
<protein>
    <submittedName>
        <fullName evidence="2">Zinc finger ZZ-type and EF-hand domain-containing 1-like</fullName>
    </submittedName>
</protein>
<dbReference type="InterPro" id="IPR000433">
    <property type="entry name" value="Znf_ZZ"/>
</dbReference>
<evidence type="ECO:0000256" key="1">
    <source>
        <dbReference type="SAM" id="MobiDB-lite"/>
    </source>
</evidence>
<dbReference type="InterPro" id="IPR040099">
    <property type="entry name" value="ZZEF1"/>
</dbReference>
<feature type="compositionally biased region" description="Acidic residues" evidence="1">
    <location>
        <begin position="823"/>
        <end position="835"/>
    </location>
</feature>
<accession>A0A7D9IXN2</accession>